<name>A0A7S9SVQ8_9VIRU</name>
<gene>
    <name evidence="1" type="ORF">NIOZUU159_00393</name>
</gene>
<protein>
    <submittedName>
        <fullName evidence="1">Uncharacterized protein</fullName>
    </submittedName>
</protein>
<organism evidence="1">
    <name type="scientific">Virus NIOZ-UU159</name>
    <dbReference type="NCBI Taxonomy" id="2763270"/>
    <lineage>
        <taxon>Viruses</taxon>
    </lineage>
</organism>
<proteinExistence type="predicted"/>
<sequence length="156" mass="18415">MIKILYNKIGNADNDDLLWKSNIIEAYNKFSQHIEYKEPIEYPKIEPKKVPIVKEKKSQKKTLLKPLEIILNESNTFGDFKDNIKDKLIKFITQKEFNKVFGITKSSEIMSGIVNNRWNKSTALFISFLFNKSVEYNEAILSYKKDEYKDVIYLFT</sequence>
<accession>A0A7S9SVQ8</accession>
<dbReference type="EMBL" id="MW030613">
    <property type="protein sequence ID" value="QPI16896.1"/>
    <property type="molecule type" value="Genomic_DNA"/>
</dbReference>
<evidence type="ECO:0000313" key="1">
    <source>
        <dbReference type="EMBL" id="QPI16896.1"/>
    </source>
</evidence>
<reference evidence="1" key="1">
    <citation type="submission" date="2020-08" db="EMBL/GenBank/DDBJ databases">
        <title>Bridging the membrane lipid divide: bacteria of the FCB group superphylum have the potential to synthesize archaeal ether lipids.</title>
        <authorList>
            <person name="Villanueva L."/>
            <person name="von Meijenfeldt F.A.B."/>
            <person name="Westbye A.B."/>
            <person name="Yadav S."/>
            <person name="Hopmans E.C."/>
            <person name="Dutilh B.E."/>
            <person name="Sinninghe Damste J.S."/>
        </authorList>
    </citation>
    <scope>NUCLEOTIDE SEQUENCE</scope>
    <source>
        <strain evidence="1">NIOZ-UU159</strain>
    </source>
</reference>